<protein>
    <submittedName>
        <fullName evidence="1">Uncharacterized protein</fullName>
    </submittedName>
</protein>
<name>A0AAW1LXM5_POPJA</name>
<dbReference type="AlphaFoldDB" id="A0AAW1LXM5"/>
<proteinExistence type="predicted"/>
<dbReference type="Proteomes" id="UP001458880">
    <property type="component" value="Unassembled WGS sequence"/>
</dbReference>
<dbReference type="EMBL" id="JASPKY010000080">
    <property type="protein sequence ID" value="KAK9738982.1"/>
    <property type="molecule type" value="Genomic_DNA"/>
</dbReference>
<comment type="caution">
    <text evidence="1">The sequence shown here is derived from an EMBL/GenBank/DDBJ whole genome shotgun (WGS) entry which is preliminary data.</text>
</comment>
<gene>
    <name evidence="1" type="ORF">QE152_g9442</name>
</gene>
<evidence type="ECO:0000313" key="1">
    <source>
        <dbReference type="EMBL" id="KAK9738982.1"/>
    </source>
</evidence>
<reference evidence="1 2" key="1">
    <citation type="journal article" date="2024" name="BMC Genomics">
        <title>De novo assembly and annotation of Popillia japonica's genome with initial clues to its potential as an invasive pest.</title>
        <authorList>
            <person name="Cucini C."/>
            <person name="Boschi S."/>
            <person name="Funari R."/>
            <person name="Cardaioli E."/>
            <person name="Iannotti N."/>
            <person name="Marturano G."/>
            <person name="Paoli F."/>
            <person name="Bruttini M."/>
            <person name="Carapelli A."/>
            <person name="Frati F."/>
            <person name="Nardi F."/>
        </authorList>
    </citation>
    <scope>NUCLEOTIDE SEQUENCE [LARGE SCALE GENOMIC DNA]</scope>
    <source>
        <strain evidence="1">DMR45628</strain>
    </source>
</reference>
<organism evidence="1 2">
    <name type="scientific">Popillia japonica</name>
    <name type="common">Japanese beetle</name>
    <dbReference type="NCBI Taxonomy" id="7064"/>
    <lineage>
        <taxon>Eukaryota</taxon>
        <taxon>Metazoa</taxon>
        <taxon>Ecdysozoa</taxon>
        <taxon>Arthropoda</taxon>
        <taxon>Hexapoda</taxon>
        <taxon>Insecta</taxon>
        <taxon>Pterygota</taxon>
        <taxon>Neoptera</taxon>
        <taxon>Endopterygota</taxon>
        <taxon>Coleoptera</taxon>
        <taxon>Polyphaga</taxon>
        <taxon>Scarabaeiformia</taxon>
        <taxon>Scarabaeidae</taxon>
        <taxon>Rutelinae</taxon>
        <taxon>Popillia</taxon>
    </lineage>
</organism>
<evidence type="ECO:0000313" key="2">
    <source>
        <dbReference type="Proteomes" id="UP001458880"/>
    </source>
</evidence>
<sequence length="86" mass="9537">MEILNAINNHFIDSCEDIQEDDNIMEDNVKYVPESFALYLTDIYEVKSAINSLSGTKATGEDDIPISLLKDSVSCLAIPFTHIVNA</sequence>
<accession>A0AAW1LXM5</accession>
<keyword evidence="2" id="KW-1185">Reference proteome</keyword>